<reference evidence="1" key="1">
    <citation type="submission" date="2023-04" db="EMBL/GenBank/DDBJ databases">
        <title>A chromosome-level genome assembly of the parasitoid wasp Eretmocerus hayati.</title>
        <authorList>
            <person name="Zhong Y."/>
            <person name="Liu S."/>
            <person name="Liu Y."/>
        </authorList>
    </citation>
    <scope>NUCLEOTIDE SEQUENCE</scope>
    <source>
        <strain evidence="1">ZJU_SS_LIU_2023</strain>
    </source>
</reference>
<organism evidence="1 2">
    <name type="scientific">Eretmocerus hayati</name>
    <dbReference type="NCBI Taxonomy" id="131215"/>
    <lineage>
        <taxon>Eukaryota</taxon>
        <taxon>Metazoa</taxon>
        <taxon>Ecdysozoa</taxon>
        <taxon>Arthropoda</taxon>
        <taxon>Hexapoda</taxon>
        <taxon>Insecta</taxon>
        <taxon>Pterygota</taxon>
        <taxon>Neoptera</taxon>
        <taxon>Endopterygota</taxon>
        <taxon>Hymenoptera</taxon>
        <taxon>Apocrita</taxon>
        <taxon>Proctotrupomorpha</taxon>
        <taxon>Chalcidoidea</taxon>
        <taxon>Aphelinidae</taxon>
        <taxon>Aphelininae</taxon>
        <taxon>Eretmocerus</taxon>
    </lineage>
</organism>
<gene>
    <name evidence="1" type="ORF">QAD02_005406</name>
</gene>
<evidence type="ECO:0000313" key="2">
    <source>
        <dbReference type="Proteomes" id="UP001239111"/>
    </source>
</evidence>
<evidence type="ECO:0000313" key="1">
    <source>
        <dbReference type="EMBL" id="KAJ8674144.1"/>
    </source>
</evidence>
<proteinExistence type="predicted"/>
<dbReference type="Proteomes" id="UP001239111">
    <property type="component" value="Chromosome 3"/>
</dbReference>
<comment type="caution">
    <text evidence="1">The sequence shown here is derived from an EMBL/GenBank/DDBJ whole genome shotgun (WGS) entry which is preliminary data.</text>
</comment>
<sequence length="502" mass="52161">MGTVAGAGNSTGLTWWNMMNGVPYEDSPPPPVVPPCPSASLISSSSHHQQHPTSPGAPSSAATQSQQHQSSSGSSASPGASSVASNNGATAPLHIPAKRLSVTPVQQPQYAECGDSTGTAASGVIRHSHSGGSSQGWSGYSPHQEHYPQQSQQDPLGHHNPQQQVYGGTTAPPTYYTNLAGAGDPSVTVTPSGVTSRDRQQQQQSKAGFWSPATSSAGDYKPNVTGDYKPIVTGDYKPSVTGDYKPSVAGDYKPIFNSSGALSGSGSTTASSSGSSADPVSSCHQSSFSQSWCNYPPYSSAAAARHHHAASVEAAAAAAHHHAHSQQATSYLTPSAAADERGRVAAAMVAEAAFPHDSYGSLRNYGAPEPVTSSPYPPPVMWGSSPSSLFPTGSLGVGVGVGVGGMGVTGSNPLEWTGQVTVRKKRKPYSKFQTLELEKEFLFNAYVSKQKRWELARNLNLTERQANNANHHGGGGHHHHSAGVHHVSAQAHHPNGSAKHHQ</sequence>
<keyword evidence="2" id="KW-1185">Reference proteome</keyword>
<protein>
    <submittedName>
        <fullName evidence="1">Uncharacterized protein</fullName>
    </submittedName>
</protein>
<name>A0ACC2NSS5_9HYME</name>
<dbReference type="EMBL" id="CM056743">
    <property type="protein sequence ID" value="KAJ8674144.1"/>
    <property type="molecule type" value="Genomic_DNA"/>
</dbReference>
<accession>A0ACC2NSS5</accession>